<gene>
    <name evidence="3" type="ORF">SAMN05661044_02706</name>
</gene>
<dbReference type="SUPFAM" id="SSF54913">
    <property type="entry name" value="GlnB-like"/>
    <property type="match status" value="1"/>
</dbReference>
<dbReference type="Pfam" id="PF09413">
    <property type="entry name" value="DUF2007"/>
    <property type="match status" value="1"/>
</dbReference>
<feature type="transmembrane region" description="Helical" evidence="1">
    <location>
        <begin position="104"/>
        <end position="121"/>
    </location>
</feature>
<evidence type="ECO:0000313" key="4">
    <source>
        <dbReference type="Proteomes" id="UP000199421"/>
    </source>
</evidence>
<organism evidence="3 4">
    <name type="scientific">Olivibacter domesticus</name>
    <name type="common">Pseudosphingobacterium domesticum</name>
    <dbReference type="NCBI Taxonomy" id="407022"/>
    <lineage>
        <taxon>Bacteria</taxon>
        <taxon>Pseudomonadati</taxon>
        <taxon>Bacteroidota</taxon>
        <taxon>Sphingobacteriia</taxon>
        <taxon>Sphingobacteriales</taxon>
        <taxon>Sphingobacteriaceae</taxon>
        <taxon>Olivibacter</taxon>
    </lineage>
</organism>
<proteinExistence type="predicted"/>
<dbReference type="AlphaFoldDB" id="A0A1H7QT93"/>
<keyword evidence="4" id="KW-1185">Reference proteome</keyword>
<evidence type="ECO:0000313" key="3">
    <source>
        <dbReference type="EMBL" id="SEL50845.1"/>
    </source>
</evidence>
<sequence length="139" mass="15849">MEMVTLKVFDNAMEAHLLRTKLESEGIHSFLQDENIVSLNPLYNYAVGGIKLNIQLADAERAKQIIQEIENTPILDDYDQQISCPQCGSTDLYTNFKSMKGTKGMFSAVISFLMGVFPIYYKNVYKCKNCEKEFKVDLT</sequence>
<keyword evidence="1" id="KW-1133">Transmembrane helix</keyword>
<dbReference type="Gene3D" id="3.30.70.790">
    <property type="entry name" value="UreE, C-terminal domain"/>
    <property type="match status" value="1"/>
</dbReference>
<feature type="domain" description="DUF2007" evidence="2">
    <location>
        <begin position="3"/>
        <end position="70"/>
    </location>
</feature>
<protein>
    <submittedName>
        <fullName evidence="3">Putative signal transducing protein</fullName>
    </submittedName>
</protein>
<name>A0A1H7QT93_OLID1</name>
<evidence type="ECO:0000256" key="1">
    <source>
        <dbReference type="SAM" id="Phobius"/>
    </source>
</evidence>
<keyword evidence="1" id="KW-0472">Membrane</keyword>
<dbReference type="EMBL" id="FOAF01000002">
    <property type="protein sequence ID" value="SEL50845.1"/>
    <property type="molecule type" value="Genomic_DNA"/>
</dbReference>
<accession>A0A1H7QT93</accession>
<dbReference type="InterPro" id="IPR011322">
    <property type="entry name" value="N-reg_PII-like_a/b"/>
</dbReference>
<evidence type="ECO:0000259" key="2">
    <source>
        <dbReference type="Pfam" id="PF09413"/>
    </source>
</evidence>
<keyword evidence="1" id="KW-0812">Transmembrane</keyword>
<reference evidence="4" key="1">
    <citation type="submission" date="2016-10" db="EMBL/GenBank/DDBJ databases">
        <authorList>
            <person name="Varghese N."/>
            <person name="Submissions S."/>
        </authorList>
    </citation>
    <scope>NUCLEOTIDE SEQUENCE [LARGE SCALE GENOMIC DNA]</scope>
    <source>
        <strain evidence="4">DSM 18733</strain>
    </source>
</reference>
<dbReference type="OrthoDB" id="8480302at2"/>
<dbReference type="Proteomes" id="UP000199421">
    <property type="component" value="Unassembled WGS sequence"/>
</dbReference>
<dbReference type="STRING" id="407022.SAMN05661044_02706"/>
<dbReference type="InterPro" id="IPR018551">
    <property type="entry name" value="DUF2007"/>
</dbReference>